<evidence type="ECO:0000256" key="3">
    <source>
        <dbReference type="RuleBase" id="RU004409"/>
    </source>
</evidence>
<keyword evidence="1 3" id="KW-0805">Transcription regulation</keyword>
<name>A0ABX7QRD7_9GAMM</name>
<keyword evidence="5" id="KW-1185">Reference proteome</keyword>
<dbReference type="InterPro" id="IPR038309">
    <property type="entry name" value="Rsd/AlgQ_sf"/>
</dbReference>
<gene>
    <name evidence="4" type="primary">rsd</name>
    <name evidence="4" type="ORF">JYB87_01865</name>
</gene>
<dbReference type="InterPro" id="IPR007448">
    <property type="entry name" value="Sigma70_reg_Rsd_AlgQ"/>
</dbReference>
<keyword evidence="2 3" id="KW-0804">Transcription</keyword>
<evidence type="ECO:0000313" key="4">
    <source>
        <dbReference type="EMBL" id="QSX34023.1"/>
    </source>
</evidence>
<dbReference type="Proteomes" id="UP000662770">
    <property type="component" value="Chromosome"/>
</dbReference>
<dbReference type="RefSeq" id="WP_207355229.1">
    <property type="nucleotide sequence ID" value="NZ_CP071503.1"/>
</dbReference>
<reference evidence="4 5" key="1">
    <citation type="submission" date="2021-03" db="EMBL/GenBank/DDBJ databases">
        <title>Novel species identification of genus Shewanella.</title>
        <authorList>
            <person name="Liu G."/>
            <person name="Zhang Q."/>
        </authorList>
    </citation>
    <scope>NUCLEOTIDE SEQUENCE [LARGE SCALE GENOMIC DNA]</scope>
    <source>
        <strain evidence="4 5">FJAT-51800</strain>
    </source>
</reference>
<proteinExistence type="inferred from homology"/>
<comment type="similarity">
    <text evidence="3">Belongs to the Rsd/AlgQ family.</text>
</comment>
<dbReference type="Gene3D" id="1.20.120.1370">
    <property type="entry name" value="Regulator of RNA polymerase sigma(70) subunit, domain 4"/>
    <property type="match status" value="1"/>
</dbReference>
<dbReference type="PIRSF" id="PIRSF016548">
    <property type="entry name" value="Rsd_AlgQ"/>
    <property type="match status" value="1"/>
</dbReference>
<evidence type="ECO:0000313" key="5">
    <source>
        <dbReference type="Proteomes" id="UP000662770"/>
    </source>
</evidence>
<sequence>MLKKLAQAEEKWGGTSRLIDRWLQARRELLVQYFKLAGLSRSDSPENSLPGLQQVHQFCDHLVDYVSEGHFRVINQIMHSFPEGEQVTDRLLPEVIETTDKLLDFIDKYSVADNDDMLLSLDQDLAELVDVLETRLGLEDRLLQVLYTFRIQRNEPQQAVAND</sequence>
<accession>A0ABX7QRD7</accession>
<dbReference type="Pfam" id="PF04353">
    <property type="entry name" value="Rsd_AlgQ"/>
    <property type="match status" value="1"/>
</dbReference>
<dbReference type="EMBL" id="CP071503">
    <property type="protein sequence ID" value="QSX34023.1"/>
    <property type="molecule type" value="Genomic_DNA"/>
</dbReference>
<dbReference type="NCBIfam" id="NF008723">
    <property type="entry name" value="PRK11718.1"/>
    <property type="match status" value="1"/>
</dbReference>
<evidence type="ECO:0000256" key="2">
    <source>
        <dbReference type="ARBA" id="ARBA00023163"/>
    </source>
</evidence>
<protein>
    <submittedName>
        <fullName evidence="4">Sigma D regulator</fullName>
    </submittedName>
</protein>
<evidence type="ECO:0000256" key="1">
    <source>
        <dbReference type="ARBA" id="ARBA00023015"/>
    </source>
</evidence>
<organism evidence="4 5">
    <name type="scientific">Shewanella avicenniae</name>
    <dbReference type="NCBI Taxonomy" id="2814294"/>
    <lineage>
        <taxon>Bacteria</taxon>
        <taxon>Pseudomonadati</taxon>
        <taxon>Pseudomonadota</taxon>
        <taxon>Gammaproteobacteria</taxon>
        <taxon>Alteromonadales</taxon>
        <taxon>Shewanellaceae</taxon>
        <taxon>Shewanella</taxon>
    </lineage>
</organism>